<keyword evidence="3 6" id="KW-0812">Transmembrane</keyword>
<dbReference type="GO" id="GO:0005886">
    <property type="term" value="C:plasma membrane"/>
    <property type="evidence" value="ECO:0007669"/>
    <property type="project" value="UniProtKB-SubCell"/>
</dbReference>
<keyword evidence="2" id="KW-1003">Cell membrane</keyword>
<protein>
    <recommendedName>
        <fullName evidence="7">Type II secretion system protein GspF domain-containing protein</fullName>
    </recommendedName>
</protein>
<dbReference type="PANTHER" id="PTHR35007">
    <property type="entry name" value="INTEGRAL MEMBRANE PROTEIN-RELATED"/>
    <property type="match status" value="1"/>
</dbReference>
<dbReference type="Gene3D" id="1.20.81.30">
    <property type="entry name" value="Type II secretion system (T2SS), domain F"/>
    <property type="match status" value="1"/>
</dbReference>
<evidence type="ECO:0000259" key="7">
    <source>
        <dbReference type="Pfam" id="PF00482"/>
    </source>
</evidence>
<dbReference type="Pfam" id="PF00482">
    <property type="entry name" value="T2SSF"/>
    <property type="match status" value="1"/>
</dbReference>
<gene>
    <name evidence="8" type="ORF">IX83_03175</name>
</gene>
<feature type="transmembrane region" description="Helical" evidence="6">
    <location>
        <begin position="253"/>
        <end position="273"/>
    </location>
</feature>
<organism evidence="8 9">
    <name type="scientific">Basilea psittacipulmonis DSM 24701</name>
    <dbReference type="NCBI Taxonomy" id="1072685"/>
    <lineage>
        <taxon>Bacteria</taxon>
        <taxon>Pseudomonadati</taxon>
        <taxon>Pseudomonadota</taxon>
        <taxon>Betaproteobacteria</taxon>
        <taxon>Burkholderiales</taxon>
        <taxon>Alcaligenaceae</taxon>
        <taxon>Basilea</taxon>
    </lineage>
</organism>
<evidence type="ECO:0000256" key="4">
    <source>
        <dbReference type="ARBA" id="ARBA00022989"/>
    </source>
</evidence>
<dbReference type="eggNOG" id="COG4965">
    <property type="taxonomic scope" value="Bacteria"/>
</dbReference>
<sequence>MIFLLTLFLIMICSIVIWLMIHFLSDSWRQYQSQFEKTAEQSMYDFFLFLDVNRLRYFVMGIAVMIWGFVYLFTSHILLAILISLVSLFMPFYGLKILHARRMRQYEEQLPDFLSAIASALLAGSSLQMALNKIVPTTKKPLLQEFSLLMRQVQLGASLYEALDDLAKRIPGESNELMISAFKTSLKNGGNLAQLLFTISQTIRQRYQISQKIKALTSQGKMQAWVMGALPLLIVFAMSFIDEKLVGYFYQSWVGWLVIAFVLILELVGLVMIRKIVGIKI</sequence>
<dbReference type="AlphaFoldDB" id="A0A077DCV8"/>
<evidence type="ECO:0000313" key="8">
    <source>
        <dbReference type="EMBL" id="AIL32439.1"/>
    </source>
</evidence>
<keyword evidence="5 6" id="KW-0472">Membrane</keyword>
<keyword evidence="9" id="KW-1185">Reference proteome</keyword>
<evidence type="ECO:0000256" key="3">
    <source>
        <dbReference type="ARBA" id="ARBA00022692"/>
    </source>
</evidence>
<feature type="transmembrane region" description="Helical" evidence="6">
    <location>
        <begin position="222"/>
        <end position="241"/>
    </location>
</feature>
<dbReference type="InterPro" id="IPR018076">
    <property type="entry name" value="T2SS_GspF_dom"/>
</dbReference>
<feature type="transmembrane region" description="Helical" evidence="6">
    <location>
        <begin position="76"/>
        <end position="95"/>
    </location>
</feature>
<evidence type="ECO:0000256" key="6">
    <source>
        <dbReference type="SAM" id="Phobius"/>
    </source>
</evidence>
<dbReference type="OrthoDB" id="597333at2"/>
<dbReference type="RefSeq" id="WP_038499048.1">
    <property type="nucleotide sequence ID" value="NZ_AFWK01000063.1"/>
</dbReference>
<keyword evidence="4 6" id="KW-1133">Transmembrane helix</keyword>
<dbReference type="InterPro" id="IPR042094">
    <property type="entry name" value="T2SS_GspF_sf"/>
</dbReference>
<evidence type="ECO:0000313" key="9">
    <source>
        <dbReference type="Proteomes" id="UP000028945"/>
    </source>
</evidence>
<feature type="transmembrane region" description="Helical" evidence="6">
    <location>
        <begin position="6"/>
        <end position="25"/>
    </location>
</feature>
<dbReference type="PANTHER" id="PTHR35007:SF1">
    <property type="entry name" value="PILUS ASSEMBLY PROTEIN"/>
    <property type="match status" value="1"/>
</dbReference>
<name>A0A077DCV8_9BURK</name>
<evidence type="ECO:0000256" key="1">
    <source>
        <dbReference type="ARBA" id="ARBA00004651"/>
    </source>
</evidence>
<dbReference type="HOGENOM" id="CLU_064305_2_0_4"/>
<dbReference type="STRING" id="1072685.IX83_03175"/>
<evidence type="ECO:0000256" key="5">
    <source>
        <dbReference type="ARBA" id="ARBA00023136"/>
    </source>
</evidence>
<feature type="domain" description="Type II secretion system protein GspF" evidence="7">
    <location>
        <begin position="113"/>
        <end position="238"/>
    </location>
</feature>
<dbReference type="Proteomes" id="UP000028945">
    <property type="component" value="Chromosome"/>
</dbReference>
<proteinExistence type="predicted"/>
<reference evidence="8 9" key="1">
    <citation type="journal article" date="2014" name="BMC Genomics">
        <title>A genomic perspective on a new bacterial genus and species from the Alcaligenaceae family, Basilea psittacipulmonis.</title>
        <authorList>
            <person name="Whiteson K.L."/>
            <person name="Hernandez D."/>
            <person name="Lazarevic V."/>
            <person name="Gaia N."/>
            <person name="Farinelli L."/>
            <person name="Francois P."/>
            <person name="Pilo P."/>
            <person name="Frey J."/>
            <person name="Schrenzel J."/>
        </authorList>
    </citation>
    <scope>NUCLEOTIDE SEQUENCE [LARGE SCALE GENOMIC DNA]</scope>
    <source>
        <strain evidence="8 9">DSM 24701</strain>
    </source>
</reference>
<comment type="subcellular location">
    <subcellularLocation>
        <location evidence="1">Cell membrane</location>
        <topology evidence="1">Multi-pass membrane protein</topology>
    </subcellularLocation>
</comment>
<dbReference type="KEGG" id="bpsi:IX83_03175"/>
<evidence type="ECO:0000256" key="2">
    <source>
        <dbReference type="ARBA" id="ARBA00022475"/>
    </source>
</evidence>
<dbReference type="EMBL" id="CP009238">
    <property type="protein sequence ID" value="AIL32439.1"/>
    <property type="molecule type" value="Genomic_DNA"/>
</dbReference>
<accession>A0A077DCV8</accession>